<dbReference type="AlphaFoldDB" id="A0A317F8T7"/>
<dbReference type="EMBL" id="QGNA01000009">
    <property type="protein sequence ID" value="PWS33996.1"/>
    <property type="molecule type" value="Genomic_DNA"/>
</dbReference>
<evidence type="ECO:0000256" key="1">
    <source>
        <dbReference type="SAM" id="Phobius"/>
    </source>
</evidence>
<feature type="transmembrane region" description="Helical" evidence="1">
    <location>
        <begin position="53"/>
        <end position="72"/>
    </location>
</feature>
<keyword evidence="1" id="KW-1133">Transmembrane helix</keyword>
<keyword evidence="3" id="KW-1185">Reference proteome</keyword>
<accession>A0A317F8T7</accession>
<feature type="transmembrane region" description="Helical" evidence="1">
    <location>
        <begin position="21"/>
        <end position="41"/>
    </location>
</feature>
<dbReference type="Proteomes" id="UP000245765">
    <property type="component" value="Unassembled WGS sequence"/>
</dbReference>
<name>A0A317F8T7_9PROT</name>
<sequence length="240" mass="26613">MPRPGHSETDHPRDAAMSHGVLAVGFAVATGFVASYLPWPWVFDIHSPDFNPMVALPLLSAGVTALETVRAVRAELRHRRFGAATLDLEGSGRLRLGQRVGGVVRTARPLAPTGPYRIRLRCVDTHEFRDTSENATSPRRNSDFVVWEREQECPAEAVDSTRGIPFAFRLPNSVGPAPQPPIRPTRSPYFSFKAAIMILGLRRVWSSNDPPVARRWLLEVSAPMQGTDFEARFLLPVDPD</sequence>
<dbReference type="OrthoDB" id="7864594at2"/>
<keyword evidence="1" id="KW-0812">Transmembrane</keyword>
<reference evidence="3" key="1">
    <citation type="submission" date="2018-05" db="EMBL/GenBank/DDBJ databases">
        <authorList>
            <person name="Du Z."/>
            <person name="Wang X."/>
        </authorList>
    </citation>
    <scope>NUCLEOTIDE SEQUENCE [LARGE SCALE GENOMIC DNA]</scope>
    <source>
        <strain evidence="3">CQN31</strain>
    </source>
</reference>
<evidence type="ECO:0000313" key="2">
    <source>
        <dbReference type="EMBL" id="PWS33996.1"/>
    </source>
</evidence>
<comment type="caution">
    <text evidence="2">The sequence shown here is derived from an EMBL/GenBank/DDBJ whole genome shotgun (WGS) entry which is preliminary data.</text>
</comment>
<organism evidence="2 3">
    <name type="scientific">Falsiroseomonas bella</name>
    <dbReference type="NCBI Taxonomy" id="2184016"/>
    <lineage>
        <taxon>Bacteria</taxon>
        <taxon>Pseudomonadati</taxon>
        <taxon>Pseudomonadota</taxon>
        <taxon>Alphaproteobacteria</taxon>
        <taxon>Acetobacterales</taxon>
        <taxon>Roseomonadaceae</taxon>
        <taxon>Falsiroseomonas</taxon>
    </lineage>
</organism>
<gene>
    <name evidence="2" type="ORF">DFH01_27040</name>
</gene>
<keyword evidence="1" id="KW-0472">Membrane</keyword>
<protein>
    <submittedName>
        <fullName evidence="2">Uncharacterized protein</fullName>
    </submittedName>
</protein>
<proteinExistence type="predicted"/>
<dbReference type="RefSeq" id="WP_109873657.1">
    <property type="nucleotide sequence ID" value="NZ_QGNA01000009.1"/>
</dbReference>
<evidence type="ECO:0000313" key="3">
    <source>
        <dbReference type="Proteomes" id="UP000245765"/>
    </source>
</evidence>